<dbReference type="SMART" id="SM00028">
    <property type="entry name" value="TPR"/>
    <property type="match status" value="7"/>
</dbReference>
<dbReference type="SUPFAM" id="SSF48452">
    <property type="entry name" value="TPR-like"/>
    <property type="match status" value="2"/>
</dbReference>
<feature type="signal peptide" evidence="2">
    <location>
        <begin position="1"/>
        <end position="29"/>
    </location>
</feature>
<evidence type="ECO:0000256" key="2">
    <source>
        <dbReference type="SAM" id="SignalP"/>
    </source>
</evidence>
<evidence type="ECO:0000313" key="3">
    <source>
        <dbReference type="EMBL" id="HHE55966.1"/>
    </source>
</evidence>
<dbReference type="EMBL" id="DRTD01000695">
    <property type="protein sequence ID" value="HHE55966.1"/>
    <property type="molecule type" value="Genomic_DNA"/>
</dbReference>
<dbReference type="AlphaFoldDB" id="A0A7V5H4Z5"/>
<reference evidence="3" key="1">
    <citation type="journal article" date="2020" name="mSystems">
        <title>Genome- and Community-Level Interaction Insights into Carbon Utilization and Element Cycling Functions of Hydrothermarchaeota in Hydrothermal Sediment.</title>
        <authorList>
            <person name="Zhou Z."/>
            <person name="Liu Y."/>
            <person name="Xu W."/>
            <person name="Pan J."/>
            <person name="Luo Z.H."/>
            <person name="Li M."/>
        </authorList>
    </citation>
    <scope>NUCLEOTIDE SEQUENCE [LARGE SCALE GENOMIC DNA]</scope>
    <source>
        <strain evidence="3">HyVt-76</strain>
    </source>
</reference>
<dbReference type="Proteomes" id="UP000886111">
    <property type="component" value="Unassembled WGS sequence"/>
</dbReference>
<evidence type="ECO:0000256" key="1">
    <source>
        <dbReference type="PROSITE-ProRule" id="PRU00339"/>
    </source>
</evidence>
<dbReference type="GO" id="GO:0006383">
    <property type="term" value="P:transcription by RNA polymerase III"/>
    <property type="evidence" value="ECO:0007669"/>
    <property type="project" value="InterPro"/>
</dbReference>
<feature type="chain" id="PRO_5031155276" evidence="2">
    <location>
        <begin position="30"/>
        <end position="524"/>
    </location>
</feature>
<dbReference type="PANTHER" id="PTHR23082">
    <property type="entry name" value="TRANSCRIPTION INITIATION FACTOR IIIC TFIIIC , POLYPEPTIDE 3-RELATED"/>
    <property type="match status" value="1"/>
</dbReference>
<proteinExistence type="predicted"/>
<keyword evidence="2" id="KW-0732">Signal</keyword>
<sequence length="524" mass="60913">MMKFYNVLSKFKFLLLLLLLLGLINQAPAQTDSRLKMAMLFKNSGNYEEALELYLQIYRSGKGNRLVINDIQFCYEKLKRYADLIDFLNKLIEKYPNNPEYQVKLGKAYYLNEQRDKAFALWEQLLQKYGQNAYLYRLLGNVLIELRLYDKAIEMYQAGIKKTKSQYSLYRDIALLYRAQLEYGKAAISYLKYLQHFPKQSSFVNGQIIAMSADSSAVRQMIKAIEEFQKKHEASPAVQQILADLYLRNGDFQNAFRIYFKLHQKAPKTNYLLQFVYKARQNQAYEFAIKGLQLLFDQAKQSVLKQQYAYQIARNNFLWAKWLAKNKQNKKAQKAIRMALQQIDQLLQSKTKSSYQWQALELRGDIYFEYFEDIDQAIDHYSQCLKAPLNRQQMDQIYLKLAKCYLTKGDLVSSRKFLKKIKSKSLQNLVAYLKAELLFYEGKLTPAKKAFSQLSSSLAAGDSLKNNILQRLLLLNYAAVDSAGLTQMGQAEFLVAQKKLSQAADILKELSFKYSPLNGTSAER</sequence>
<organism evidence="3">
    <name type="scientific">Caldithrix abyssi</name>
    <dbReference type="NCBI Taxonomy" id="187145"/>
    <lineage>
        <taxon>Bacteria</taxon>
        <taxon>Pseudomonadati</taxon>
        <taxon>Calditrichota</taxon>
        <taxon>Calditrichia</taxon>
        <taxon>Calditrichales</taxon>
        <taxon>Calditrichaceae</taxon>
        <taxon>Caldithrix</taxon>
    </lineage>
</organism>
<feature type="non-terminal residue" evidence="3">
    <location>
        <position position="524"/>
    </location>
</feature>
<dbReference type="PANTHER" id="PTHR23082:SF0">
    <property type="entry name" value="GENERAL TRANSCRIPTION FACTOR 3C POLYPEPTIDE 3"/>
    <property type="match status" value="1"/>
</dbReference>
<dbReference type="Gene3D" id="1.25.40.10">
    <property type="entry name" value="Tetratricopeptide repeat domain"/>
    <property type="match status" value="2"/>
</dbReference>
<name>A0A7V5H4Z5_CALAY</name>
<accession>A0A7V5H4Z5</accession>
<dbReference type="Pfam" id="PF13174">
    <property type="entry name" value="TPR_6"/>
    <property type="match status" value="1"/>
</dbReference>
<gene>
    <name evidence="3" type="ORF">ENL21_09300</name>
</gene>
<protein>
    <submittedName>
        <fullName evidence="3">Tetratricopeptide repeat protein</fullName>
    </submittedName>
</protein>
<comment type="caution">
    <text evidence="3">The sequence shown here is derived from an EMBL/GenBank/DDBJ whole genome shotgun (WGS) entry which is preliminary data.</text>
</comment>
<dbReference type="GO" id="GO:0000127">
    <property type="term" value="C:transcription factor TFIIIC complex"/>
    <property type="evidence" value="ECO:0007669"/>
    <property type="project" value="TreeGrafter"/>
</dbReference>
<dbReference type="InterPro" id="IPR011990">
    <property type="entry name" value="TPR-like_helical_dom_sf"/>
</dbReference>
<dbReference type="InterPro" id="IPR019734">
    <property type="entry name" value="TPR_rpt"/>
</dbReference>
<keyword evidence="1" id="KW-0802">TPR repeat</keyword>
<dbReference type="Pfam" id="PF13432">
    <property type="entry name" value="TPR_16"/>
    <property type="match status" value="1"/>
</dbReference>
<dbReference type="PROSITE" id="PS50005">
    <property type="entry name" value="TPR"/>
    <property type="match status" value="1"/>
</dbReference>
<dbReference type="InterPro" id="IPR039340">
    <property type="entry name" value="Tfc4/TFIIIC-102/Sfc4"/>
</dbReference>
<feature type="repeat" description="TPR" evidence="1">
    <location>
        <begin position="133"/>
        <end position="166"/>
    </location>
</feature>